<reference evidence="1 2" key="1">
    <citation type="submission" date="2017-04" db="EMBL/GenBank/DDBJ databases">
        <title>Complete genome sequence of the Campylobacter cuniculorum type strain LMG24588.</title>
        <authorList>
            <person name="Miller W.G."/>
            <person name="Yee E."/>
            <person name="Revez J."/>
            <person name="Bono J.L."/>
            <person name="Rossi M."/>
        </authorList>
    </citation>
    <scope>NUCLEOTIDE SEQUENCE [LARGE SCALE GENOMIC DNA]</scope>
    <source>
        <strain evidence="1 2">LMG 24588</strain>
    </source>
</reference>
<protein>
    <submittedName>
        <fullName evidence="1">Putative virulence-associated protein VapD</fullName>
    </submittedName>
</protein>
<dbReference type="EMBL" id="CP020867">
    <property type="protein sequence ID" value="ARJ56076.1"/>
    <property type="molecule type" value="Genomic_DNA"/>
</dbReference>
<name>A0A1W6BVG7_9BACT</name>
<evidence type="ECO:0000313" key="1">
    <source>
        <dbReference type="EMBL" id="ARJ56076.1"/>
    </source>
</evidence>
<evidence type="ECO:0000313" key="2">
    <source>
        <dbReference type="Proteomes" id="UP000192902"/>
    </source>
</evidence>
<dbReference type="AlphaFoldDB" id="A0A1W6BVG7"/>
<dbReference type="InterPro" id="IPR048135">
    <property type="entry name" value="VapD-like"/>
</dbReference>
<dbReference type="Proteomes" id="UP000192902">
    <property type="component" value="Chromosome"/>
</dbReference>
<organism evidence="1 2">
    <name type="scientific">Campylobacter cuniculorum DSM 23162 = LMG 24588</name>
    <dbReference type="NCBI Taxonomy" id="1121267"/>
    <lineage>
        <taxon>Bacteria</taxon>
        <taxon>Pseudomonadati</taxon>
        <taxon>Campylobacterota</taxon>
        <taxon>Epsilonproteobacteria</taxon>
        <taxon>Campylobacterales</taxon>
        <taxon>Campylobacteraceae</taxon>
        <taxon>Campylobacter</taxon>
    </lineage>
</organism>
<dbReference type="eggNOG" id="COG3309">
    <property type="taxonomic scope" value="Bacteria"/>
</dbReference>
<proteinExistence type="predicted"/>
<sequence>MSLSRKAINFDLSTNELKKHFKDTREPYIKIKTFMLENGFEHRQYSGYASKEPMDDDKILTLTRELNRKFSWLSSCIQEFDVTDIGEQYDFRFNFFLYSNFNNCYDIIVSLKNSITKRLMPMKTKILANLASVALMSLYISACGNEPKTVEELKKLPEKELEKILQTCEKKYSIETKLNHPENMDEQCQNLLKLMLGGGK</sequence>
<dbReference type="Gene3D" id="3.30.70.240">
    <property type="match status" value="1"/>
</dbReference>
<gene>
    <name evidence="1" type="ORF">CCUN_0427</name>
</gene>
<dbReference type="STRING" id="1121267.CCUN_0427"/>
<accession>A0A1W6BVG7</accession>
<dbReference type="NCBIfam" id="NF041506">
    <property type="entry name" value="VapD"/>
    <property type="match status" value="1"/>
</dbReference>
<dbReference type="KEGG" id="ccun:CCUN_0427"/>